<name>A0A085WEZ9_9BACT</name>
<evidence type="ECO:0000256" key="1">
    <source>
        <dbReference type="SAM" id="MobiDB-lite"/>
    </source>
</evidence>
<comment type="caution">
    <text evidence="2">The sequence shown here is derived from an EMBL/GenBank/DDBJ whole genome shotgun (WGS) entry which is preliminary data.</text>
</comment>
<evidence type="ECO:0000313" key="2">
    <source>
        <dbReference type="EMBL" id="KFE66262.1"/>
    </source>
</evidence>
<proteinExistence type="predicted"/>
<protein>
    <submittedName>
        <fullName evidence="2">Uncharacterized protein</fullName>
    </submittedName>
</protein>
<accession>A0A085WEZ9</accession>
<dbReference type="Proteomes" id="UP000028725">
    <property type="component" value="Unassembled WGS sequence"/>
</dbReference>
<feature type="region of interest" description="Disordered" evidence="1">
    <location>
        <begin position="1"/>
        <end position="42"/>
    </location>
</feature>
<evidence type="ECO:0000313" key="3">
    <source>
        <dbReference type="Proteomes" id="UP000028725"/>
    </source>
</evidence>
<dbReference type="PATRIC" id="fig|394096.3.peg.5665"/>
<dbReference type="EMBL" id="JMCB01000011">
    <property type="protein sequence ID" value="KFE66262.1"/>
    <property type="molecule type" value="Genomic_DNA"/>
</dbReference>
<feature type="compositionally biased region" description="Pro residues" evidence="1">
    <location>
        <begin position="1"/>
        <end position="12"/>
    </location>
</feature>
<organism evidence="2 3">
    <name type="scientific">Hyalangium minutum</name>
    <dbReference type="NCBI Taxonomy" id="394096"/>
    <lineage>
        <taxon>Bacteria</taxon>
        <taxon>Pseudomonadati</taxon>
        <taxon>Myxococcota</taxon>
        <taxon>Myxococcia</taxon>
        <taxon>Myxococcales</taxon>
        <taxon>Cystobacterineae</taxon>
        <taxon>Archangiaceae</taxon>
        <taxon>Hyalangium</taxon>
    </lineage>
</organism>
<keyword evidence="3" id="KW-1185">Reference proteome</keyword>
<dbReference type="AlphaFoldDB" id="A0A085WEZ9"/>
<reference evidence="2 3" key="1">
    <citation type="submission" date="2014-04" db="EMBL/GenBank/DDBJ databases">
        <title>Genome assembly of Hyalangium minutum DSM 14724.</title>
        <authorList>
            <person name="Sharma G."/>
            <person name="Subramanian S."/>
        </authorList>
    </citation>
    <scope>NUCLEOTIDE SEQUENCE [LARGE SCALE GENOMIC DNA]</scope>
    <source>
        <strain evidence="2 3">DSM 14724</strain>
    </source>
</reference>
<dbReference type="RefSeq" id="WP_052420292.1">
    <property type="nucleotide sequence ID" value="NZ_JMCB01000011.1"/>
</dbReference>
<gene>
    <name evidence="2" type="ORF">DB31_1327</name>
</gene>
<sequence length="432" mass="46832">METRQPPSPSPQSTPHGQQEEAPTAANTLRAPAPGLFAPLPSQASPLEQNRLITQGYLRIAHALQAIVDPSFQPGGTSSMMPCWFAFAPHASQEAGKGILGAEVADRIIDAAQGEPASSMERALDRARHPLAHRISVAALSHALSWYGLPRDVAAALASLQGALNLEALIDPRTLATTAERFAKLYLGAPGADPLSKAESVVVTLRRTLNEGNVLIFTDIGGSADAYLTWRQQVGAAPAARVLAEFSLPTSRPNEAQEAYTFALQHAQQVPRPSDFERLLPGVDSASLVVAAFALYEQSRQAPSAAVRDGLIGVANNYLAYREQFHAVRPAFSPPVRRPDEVSRLELIQALTPVVCLEMGTIEWKFTDYASTQRDRDGRLITSKATEYNWALFSERWPAILQSFEFGYRSPKALWVEPKPLVRPDGSLTGAD</sequence>
<dbReference type="OrthoDB" id="5489840at2"/>